<evidence type="ECO:0000259" key="1">
    <source>
        <dbReference type="PROSITE" id="PS51186"/>
    </source>
</evidence>
<dbReference type="PROSITE" id="PS51186">
    <property type="entry name" value="GNAT"/>
    <property type="match status" value="1"/>
</dbReference>
<dbReference type="GO" id="GO:0016747">
    <property type="term" value="F:acyltransferase activity, transferring groups other than amino-acyl groups"/>
    <property type="evidence" value="ECO:0007669"/>
    <property type="project" value="InterPro"/>
</dbReference>
<dbReference type="Proteomes" id="UP000235786">
    <property type="component" value="Unassembled WGS sequence"/>
</dbReference>
<evidence type="ECO:0000313" key="2">
    <source>
        <dbReference type="EMBL" id="PMD30694.1"/>
    </source>
</evidence>
<dbReference type="Gene3D" id="3.40.630.30">
    <property type="match status" value="1"/>
</dbReference>
<keyword evidence="3" id="KW-1185">Reference proteome</keyword>
<evidence type="ECO:0000313" key="3">
    <source>
        <dbReference type="Proteomes" id="UP000235786"/>
    </source>
</evidence>
<organism evidence="2 3">
    <name type="scientific">Hyaloscypha variabilis (strain UAMH 11265 / GT02V1 / F)</name>
    <name type="common">Meliniomyces variabilis</name>
    <dbReference type="NCBI Taxonomy" id="1149755"/>
    <lineage>
        <taxon>Eukaryota</taxon>
        <taxon>Fungi</taxon>
        <taxon>Dikarya</taxon>
        <taxon>Ascomycota</taxon>
        <taxon>Pezizomycotina</taxon>
        <taxon>Leotiomycetes</taxon>
        <taxon>Helotiales</taxon>
        <taxon>Hyaloscyphaceae</taxon>
        <taxon>Hyaloscypha</taxon>
        <taxon>Hyaloscypha variabilis</taxon>
    </lineage>
</organism>
<name>A0A2J6QWQ8_HYAVF</name>
<sequence>MENQKKTPSSHLFRIRKAILADILIVQELIDLSVRTLHPPFYNPTVIKLALEQVTAIDSNHVNDGNYFIVEVEPPYASSSSLISTPIVGCGGWSHRTTLYGSDIHTSCELALLDPSTDAAKVRAMFVHPEWTRKGIASMLLKACEDAAQDAGFKVVELRASLQGVLFRRVKGMKK</sequence>
<proteinExistence type="predicted"/>
<reference evidence="2 3" key="1">
    <citation type="submission" date="2016-04" db="EMBL/GenBank/DDBJ databases">
        <title>A degradative enzymes factory behind the ericoid mycorrhizal symbiosis.</title>
        <authorList>
            <consortium name="DOE Joint Genome Institute"/>
            <person name="Martino E."/>
            <person name="Morin E."/>
            <person name="Grelet G."/>
            <person name="Kuo A."/>
            <person name="Kohler A."/>
            <person name="Daghino S."/>
            <person name="Barry K."/>
            <person name="Choi C."/>
            <person name="Cichocki N."/>
            <person name="Clum A."/>
            <person name="Copeland A."/>
            <person name="Hainaut M."/>
            <person name="Haridas S."/>
            <person name="Labutti K."/>
            <person name="Lindquist E."/>
            <person name="Lipzen A."/>
            <person name="Khouja H.-R."/>
            <person name="Murat C."/>
            <person name="Ohm R."/>
            <person name="Olson A."/>
            <person name="Spatafora J."/>
            <person name="Veneault-Fourrey C."/>
            <person name="Henrissat B."/>
            <person name="Grigoriev I."/>
            <person name="Martin F."/>
            <person name="Perotto S."/>
        </authorList>
    </citation>
    <scope>NUCLEOTIDE SEQUENCE [LARGE SCALE GENOMIC DNA]</scope>
    <source>
        <strain evidence="2 3">F</strain>
    </source>
</reference>
<dbReference type="InterPro" id="IPR000182">
    <property type="entry name" value="GNAT_dom"/>
</dbReference>
<dbReference type="SUPFAM" id="SSF55729">
    <property type="entry name" value="Acyl-CoA N-acyltransferases (Nat)"/>
    <property type="match status" value="1"/>
</dbReference>
<dbReference type="AlphaFoldDB" id="A0A2J6QWQ8"/>
<dbReference type="EMBL" id="KZ613965">
    <property type="protein sequence ID" value="PMD30694.1"/>
    <property type="molecule type" value="Genomic_DNA"/>
</dbReference>
<gene>
    <name evidence="2" type="ORF">L207DRAFT_519786</name>
</gene>
<dbReference type="Pfam" id="PF00583">
    <property type="entry name" value="Acetyltransf_1"/>
    <property type="match status" value="1"/>
</dbReference>
<dbReference type="OrthoDB" id="41532at2759"/>
<feature type="domain" description="N-acetyltransferase" evidence="1">
    <location>
        <begin position="13"/>
        <end position="175"/>
    </location>
</feature>
<accession>A0A2J6QWQ8</accession>
<dbReference type="InterPro" id="IPR016181">
    <property type="entry name" value="Acyl_CoA_acyltransferase"/>
</dbReference>
<dbReference type="CDD" id="cd04301">
    <property type="entry name" value="NAT_SF"/>
    <property type="match status" value="1"/>
</dbReference>
<protein>
    <recommendedName>
        <fullName evidence="1">N-acetyltransferase domain-containing protein</fullName>
    </recommendedName>
</protein>